<dbReference type="InterPro" id="IPR012340">
    <property type="entry name" value="NA-bd_OB-fold"/>
</dbReference>
<dbReference type="CDD" id="cd04496">
    <property type="entry name" value="SSB_OBF"/>
    <property type="match status" value="1"/>
</dbReference>
<dbReference type="SUPFAM" id="SSF50249">
    <property type="entry name" value="Nucleic acid-binding proteins"/>
    <property type="match status" value="1"/>
</dbReference>
<dbReference type="PROSITE" id="PS50935">
    <property type="entry name" value="SSB"/>
    <property type="match status" value="1"/>
</dbReference>
<protein>
    <recommendedName>
        <fullName evidence="2 3">Single-stranded DNA-binding protein</fullName>
        <shortName evidence="2">SSB</shortName>
    </recommendedName>
</protein>
<dbReference type="InterPro" id="IPR000424">
    <property type="entry name" value="Primosome_PriB/ssb"/>
</dbReference>
<evidence type="ECO:0000313" key="5">
    <source>
        <dbReference type="EMBL" id="PIM79182.1"/>
    </source>
</evidence>
<sequence length="123" mass="14089">MNLVVLKGRLARDINLHFSNQGTAYTNFTVAVNRYSKDNNASADFIYCTAFGKTAQFIAEYFRKGQEILLRGNIKTETLEKEGSKVYKQSVFVETVEFVGSKKENVENTKTKEEAQDNEEFPW</sequence>
<dbReference type="InterPro" id="IPR011344">
    <property type="entry name" value="ssDNA-bd"/>
</dbReference>
<evidence type="ECO:0000313" key="6">
    <source>
        <dbReference type="Proteomes" id="UP000229011"/>
    </source>
</evidence>
<dbReference type="PANTHER" id="PTHR10302:SF27">
    <property type="entry name" value="SINGLE-STRANDED DNA-BINDING PROTEIN"/>
    <property type="match status" value="1"/>
</dbReference>
<dbReference type="GO" id="GO:0006260">
    <property type="term" value="P:DNA replication"/>
    <property type="evidence" value="ECO:0007669"/>
    <property type="project" value="InterPro"/>
</dbReference>
<dbReference type="PIRSF" id="PIRSF002070">
    <property type="entry name" value="SSB"/>
    <property type="match status" value="1"/>
</dbReference>
<comment type="caution">
    <text evidence="5">The sequence shown here is derived from an EMBL/GenBank/DDBJ whole genome shotgun (WGS) entry which is preliminary data.</text>
</comment>
<dbReference type="GO" id="GO:0009295">
    <property type="term" value="C:nucleoid"/>
    <property type="evidence" value="ECO:0007669"/>
    <property type="project" value="TreeGrafter"/>
</dbReference>
<dbReference type="EMBL" id="PEQY01000001">
    <property type="protein sequence ID" value="PIM79182.1"/>
    <property type="molecule type" value="Genomic_DNA"/>
</dbReference>
<organism evidence="5 6">
    <name type="scientific">Fusobacterium pseudoperiodonticum</name>
    <dbReference type="NCBI Taxonomy" id="2663009"/>
    <lineage>
        <taxon>Bacteria</taxon>
        <taxon>Fusobacteriati</taxon>
        <taxon>Fusobacteriota</taxon>
        <taxon>Fusobacteriia</taxon>
        <taxon>Fusobacteriales</taxon>
        <taxon>Fusobacteriaceae</taxon>
        <taxon>Fusobacterium</taxon>
    </lineage>
</organism>
<dbReference type="HAMAP" id="MF_00984">
    <property type="entry name" value="SSB"/>
    <property type="match status" value="1"/>
</dbReference>
<dbReference type="RefSeq" id="WP_099957951.1">
    <property type="nucleotide sequence ID" value="NZ_PEQY01000001.1"/>
</dbReference>
<keyword evidence="1 2" id="KW-0238">DNA-binding</keyword>
<feature type="region of interest" description="Disordered" evidence="4">
    <location>
        <begin position="104"/>
        <end position="123"/>
    </location>
</feature>
<dbReference type="PANTHER" id="PTHR10302">
    <property type="entry name" value="SINGLE-STRANDED DNA-BINDING PROTEIN"/>
    <property type="match status" value="1"/>
</dbReference>
<gene>
    <name evidence="5" type="ORF">CTM71_01325</name>
</gene>
<feature type="compositionally biased region" description="Basic and acidic residues" evidence="4">
    <location>
        <begin position="104"/>
        <end position="115"/>
    </location>
</feature>
<accession>A0A2G9EE87</accession>
<proteinExistence type="inferred from homology"/>
<evidence type="ECO:0000256" key="4">
    <source>
        <dbReference type="SAM" id="MobiDB-lite"/>
    </source>
</evidence>
<evidence type="ECO:0000256" key="2">
    <source>
        <dbReference type="HAMAP-Rule" id="MF_00984"/>
    </source>
</evidence>
<dbReference type="Pfam" id="PF00436">
    <property type="entry name" value="SSB"/>
    <property type="match status" value="1"/>
</dbReference>
<evidence type="ECO:0000256" key="1">
    <source>
        <dbReference type="ARBA" id="ARBA00023125"/>
    </source>
</evidence>
<dbReference type="Proteomes" id="UP000229011">
    <property type="component" value="Unassembled WGS sequence"/>
</dbReference>
<reference evidence="5 6" key="1">
    <citation type="submission" date="2017-11" db="EMBL/GenBank/DDBJ databases">
        <title>Genome sequencing of Fusobacterium periodonticum KCOM 1259.</title>
        <authorList>
            <person name="Kook J.-K."/>
            <person name="Park S.-N."/>
            <person name="Lim Y.K."/>
        </authorList>
    </citation>
    <scope>NUCLEOTIDE SEQUENCE [LARGE SCALE GENOMIC DNA]</scope>
    <source>
        <strain evidence="5 6">KCOM 1259</strain>
    </source>
</reference>
<comment type="caution">
    <text evidence="2">Lacks conserved residue(s) required for the propagation of feature annotation.</text>
</comment>
<dbReference type="GeneID" id="93327112"/>
<name>A0A2G9EE87_9FUSO</name>
<comment type="subunit">
    <text evidence="2">Homotetramer.</text>
</comment>
<dbReference type="Gene3D" id="2.40.50.140">
    <property type="entry name" value="Nucleic acid-binding proteins"/>
    <property type="match status" value="1"/>
</dbReference>
<evidence type="ECO:0000256" key="3">
    <source>
        <dbReference type="PIRNR" id="PIRNR002070"/>
    </source>
</evidence>
<dbReference type="AlphaFoldDB" id="A0A2G9EE87"/>
<dbReference type="NCBIfam" id="TIGR00621">
    <property type="entry name" value="ssb"/>
    <property type="match status" value="1"/>
</dbReference>
<dbReference type="GO" id="GO:0003697">
    <property type="term" value="F:single-stranded DNA binding"/>
    <property type="evidence" value="ECO:0007669"/>
    <property type="project" value="UniProtKB-UniRule"/>
</dbReference>